<dbReference type="GO" id="GO:0005737">
    <property type="term" value="C:cytoplasm"/>
    <property type="evidence" value="ECO:0007669"/>
    <property type="project" value="TreeGrafter"/>
</dbReference>
<reference evidence="2" key="1">
    <citation type="submission" date="2022-07" db="EMBL/GenBank/DDBJ databases">
        <title>The genome of Lyophyllum shimeji provides insight into the initial evolution of ectomycorrhizal fungal genome.</title>
        <authorList>
            <person name="Kobayashi Y."/>
            <person name="Shibata T."/>
            <person name="Hirakawa H."/>
            <person name="Shigenobu S."/>
            <person name="Nishiyama T."/>
            <person name="Yamada A."/>
            <person name="Hasebe M."/>
            <person name="Kawaguchi M."/>
        </authorList>
    </citation>
    <scope>NUCLEOTIDE SEQUENCE</scope>
    <source>
        <strain evidence="2">AT787</strain>
    </source>
</reference>
<dbReference type="AlphaFoldDB" id="A0A9P3ULY5"/>
<dbReference type="EMBL" id="BRPK01000007">
    <property type="protein sequence ID" value="GLB39819.1"/>
    <property type="molecule type" value="Genomic_DNA"/>
</dbReference>
<name>A0A9P3ULY5_LYOSH</name>
<dbReference type="Pfam" id="PF10346">
    <property type="entry name" value="Con-6"/>
    <property type="match status" value="3"/>
</dbReference>
<dbReference type="OrthoDB" id="5419162at2759"/>
<feature type="region of interest" description="Disordered" evidence="1">
    <location>
        <begin position="71"/>
        <end position="105"/>
    </location>
</feature>
<organism evidence="2 3">
    <name type="scientific">Lyophyllum shimeji</name>
    <name type="common">Hon-shimeji</name>
    <name type="synonym">Tricholoma shimeji</name>
    <dbReference type="NCBI Taxonomy" id="47721"/>
    <lineage>
        <taxon>Eukaryota</taxon>
        <taxon>Fungi</taxon>
        <taxon>Dikarya</taxon>
        <taxon>Basidiomycota</taxon>
        <taxon>Agaricomycotina</taxon>
        <taxon>Agaricomycetes</taxon>
        <taxon>Agaricomycetidae</taxon>
        <taxon>Agaricales</taxon>
        <taxon>Tricholomatineae</taxon>
        <taxon>Lyophyllaceae</taxon>
        <taxon>Lyophyllum</taxon>
    </lineage>
</organism>
<comment type="caution">
    <text evidence="2">The sequence shown here is derived from an EMBL/GenBank/DDBJ whole genome shotgun (WGS) entry which is preliminary data.</text>
</comment>
<dbReference type="PANTHER" id="PTHR36576">
    <property type="entry name" value="UPF0654 PROTEIN C11D3.01C-RELATED"/>
    <property type="match status" value="1"/>
</dbReference>
<evidence type="ECO:0000313" key="3">
    <source>
        <dbReference type="Proteomes" id="UP001063166"/>
    </source>
</evidence>
<dbReference type="Proteomes" id="UP001063166">
    <property type="component" value="Unassembled WGS sequence"/>
</dbReference>
<keyword evidence="3" id="KW-1185">Reference proteome</keyword>
<dbReference type="InterPro" id="IPR018824">
    <property type="entry name" value="Conidiation-specific_6"/>
</dbReference>
<dbReference type="InterPro" id="IPR052670">
    <property type="entry name" value="UPF0654_domain"/>
</dbReference>
<proteinExistence type="predicted"/>
<dbReference type="PANTHER" id="PTHR36576:SF1">
    <property type="entry name" value="UPF0654 PROTEIN C11D3.01C-RELATED"/>
    <property type="match status" value="1"/>
</dbReference>
<gene>
    <name evidence="2" type="ORF">LshimejAT787_0703290</name>
</gene>
<evidence type="ECO:0000313" key="2">
    <source>
        <dbReference type="EMBL" id="GLB39819.1"/>
    </source>
</evidence>
<accession>A0A9P3ULY5</accession>
<protein>
    <submittedName>
        <fullName evidence="2">Conidiation protein 6</fullName>
    </submittedName>
</protein>
<sequence>MYLSKTVAPQRSAILNPLKKSLRPRYQHVIMPPTGDFYGKNPERVMAGLKATIRNPNVSEEAKESAVERLREMGGEIPPMSESQIGRTGRRRSRSRSEARSPSVETNRVLGGYKATLHNPNTSEEAKRHAREILSAAGYDSYSTDETEHTNRVIAGYKAALHNPRVSPEAKQHAVEFLQANNVLEV</sequence>
<evidence type="ECO:0000256" key="1">
    <source>
        <dbReference type="SAM" id="MobiDB-lite"/>
    </source>
</evidence>